<evidence type="ECO:0000313" key="7">
    <source>
        <dbReference type="EMBL" id="OHA50616.1"/>
    </source>
</evidence>
<keyword evidence="3 5" id="KW-1133">Transmembrane helix</keyword>
<evidence type="ECO:0000256" key="3">
    <source>
        <dbReference type="ARBA" id="ARBA00022989"/>
    </source>
</evidence>
<accession>A0A1G2PQI8</accession>
<proteinExistence type="predicted"/>
<evidence type="ECO:0000256" key="5">
    <source>
        <dbReference type="SAM" id="Phobius"/>
    </source>
</evidence>
<dbReference type="EMBL" id="MHSW01000032">
    <property type="protein sequence ID" value="OHA50616.1"/>
    <property type="molecule type" value="Genomic_DNA"/>
</dbReference>
<dbReference type="Proteomes" id="UP000176951">
    <property type="component" value="Unassembled WGS sequence"/>
</dbReference>
<dbReference type="GO" id="GO:0016020">
    <property type="term" value="C:membrane"/>
    <property type="evidence" value="ECO:0007669"/>
    <property type="project" value="UniProtKB-SubCell"/>
</dbReference>
<feature type="transmembrane region" description="Helical" evidence="5">
    <location>
        <begin position="401"/>
        <end position="424"/>
    </location>
</feature>
<evidence type="ECO:0000256" key="2">
    <source>
        <dbReference type="ARBA" id="ARBA00022692"/>
    </source>
</evidence>
<dbReference type="PANTHER" id="PTHR37422">
    <property type="entry name" value="TEICHURONIC ACID BIOSYNTHESIS PROTEIN TUAE"/>
    <property type="match status" value="1"/>
</dbReference>
<feature type="transmembrane region" description="Helical" evidence="5">
    <location>
        <begin position="249"/>
        <end position="267"/>
    </location>
</feature>
<feature type="transmembrane region" description="Helical" evidence="5">
    <location>
        <begin position="101"/>
        <end position="121"/>
    </location>
</feature>
<feature type="transmembrane region" description="Helical" evidence="5">
    <location>
        <begin position="128"/>
        <end position="148"/>
    </location>
</feature>
<feature type="transmembrane region" description="Helical" evidence="5">
    <location>
        <begin position="193"/>
        <end position="213"/>
    </location>
</feature>
<dbReference type="Pfam" id="PF04932">
    <property type="entry name" value="Wzy_C"/>
    <property type="match status" value="1"/>
</dbReference>
<feature type="domain" description="O-antigen ligase-related" evidence="6">
    <location>
        <begin position="234"/>
        <end position="379"/>
    </location>
</feature>
<evidence type="ECO:0000259" key="6">
    <source>
        <dbReference type="Pfam" id="PF04932"/>
    </source>
</evidence>
<dbReference type="AlphaFoldDB" id="A0A1G2PQI8"/>
<feature type="transmembrane region" description="Helical" evidence="5">
    <location>
        <begin position="279"/>
        <end position="298"/>
    </location>
</feature>
<dbReference type="InterPro" id="IPR007016">
    <property type="entry name" value="O-antigen_ligase-rel_domated"/>
</dbReference>
<protein>
    <recommendedName>
        <fullName evidence="6">O-antigen ligase-related domain-containing protein</fullName>
    </recommendedName>
</protein>
<feature type="transmembrane region" description="Helical" evidence="5">
    <location>
        <begin position="12"/>
        <end position="33"/>
    </location>
</feature>
<comment type="caution">
    <text evidence="7">The sequence shown here is derived from an EMBL/GenBank/DDBJ whole genome shotgun (WGS) entry which is preliminary data.</text>
</comment>
<evidence type="ECO:0000256" key="1">
    <source>
        <dbReference type="ARBA" id="ARBA00004141"/>
    </source>
</evidence>
<keyword evidence="4 5" id="KW-0472">Membrane</keyword>
<feature type="transmembrane region" description="Helical" evidence="5">
    <location>
        <begin position="362"/>
        <end position="389"/>
    </location>
</feature>
<reference evidence="7 8" key="1">
    <citation type="journal article" date="2016" name="Nat. Commun.">
        <title>Thousands of microbial genomes shed light on interconnected biogeochemical processes in an aquifer system.</title>
        <authorList>
            <person name="Anantharaman K."/>
            <person name="Brown C.T."/>
            <person name="Hug L.A."/>
            <person name="Sharon I."/>
            <person name="Castelle C.J."/>
            <person name="Probst A.J."/>
            <person name="Thomas B.C."/>
            <person name="Singh A."/>
            <person name="Wilkins M.J."/>
            <person name="Karaoz U."/>
            <person name="Brodie E.L."/>
            <person name="Williams K.H."/>
            <person name="Hubbard S.S."/>
            <person name="Banfield J.F."/>
        </authorList>
    </citation>
    <scope>NUCLEOTIDE SEQUENCE [LARGE SCALE GENOMIC DNA]</scope>
</reference>
<evidence type="ECO:0000313" key="8">
    <source>
        <dbReference type="Proteomes" id="UP000176951"/>
    </source>
</evidence>
<comment type="subcellular location">
    <subcellularLocation>
        <location evidence="1">Membrane</location>
        <topology evidence="1">Multi-pass membrane protein</topology>
    </subcellularLocation>
</comment>
<feature type="transmembrane region" description="Helical" evidence="5">
    <location>
        <begin position="225"/>
        <end position="243"/>
    </location>
</feature>
<dbReference type="InterPro" id="IPR051533">
    <property type="entry name" value="WaaL-like"/>
</dbReference>
<feature type="transmembrane region" description="Helical" evidence="5">
    <location>
        <begin position="45"/>
        <end position="66"/>
    </location>
</feature>
<sequence length="442" mass="49562">MFNIKPANKNNLFGGALIALLVFSIPIQTRIFIGEVGGTLQGNEFLTAWLWASDIIIFFFIATAIARRHKIIKSLVLIFLGLFVFFVILSSIYAINDESSLWQLFKLIEFILLFIAAQVFSSKNIKDGLVYGLAAGATFQSIIAFLQFRFQHEAGFWILGESPINVNMPGVAETIITNASVLRAYGTTPHPNILAAYLAVTIIILSAYLINYFKWTKEEKDKKSTAQKIVFGGVILLSFFGIILTASRVSWFVLASGLCILFFWVLMQKKYWFKPILSVAGINATAIFFVFLALYPFIVPRLTVNRYEQAVGLRLFYNQIAREIIGERPLTGVGSGAFSEHIGKPSPTFQLKNWLYQPVHNIYLLIGAENGLPALAAFIAFVGAVLFFGIKNIVKNEQDKIFRFGVFISACAILFIGLFDHFPWTLQQGRMMLWLLLASILV</sequence>
<organism evidence="7 8">
    <name type="scientific">Candidatus Terrybacteria bacterium RIFCSPLOWO2_01_FULL_40_23</name>
    <dbReference type="NCBI Taxonomy" id="1802366"/>
    <lineage>
        <taxon>Bacteria</taxon>
        <taxon>Candidatus Terryibacteriota</taxon>
    </lineage>
</organism>
<gene>
    <name evidence="7" type="ORF">A3A97_04150</name>
</gene>
<dbReference type="PANTHER" id="PTHR37422:SF17">
    <property type="entry name" value="O-ANTIGEN LIGASE"/>
    <property type="match status" value="1"/>
</dbReference>
<feature type="transmembrane region" description="Helical" evidence="5">
    <location>
        <begin position="75"/>
        <end position="95"/>
    </location>
</feature>
<keyword evidence="2 5" id="KW-0812">Transmembrane</keyword>
<evidence type="ECO:0000256" key="4">
    <source>
        <dbReference type="ARBA" id="ARBA00023136"/>
    </source>
</evidence>
<name>A0A1G2PQI8_9BACT</name>